<evidence type="ECO:0000313" key="3">
    <source>
        <dbReference type="EMBL" id="MBC6680663.1"/>
    </source>
</evidence>
<dbReference type="InterPro" id="IPR026870">
    <property type="entry name" value="Zinc_ribbon_dom"/>
</dbReference>
<feature type="compositionally biased region" description="Polar residues" evidence="1">
    <location>
        <begin position="167"/>
        <end position="178"/>
    </location>
</feature>
<feature type="region of interest" description="Disordered" evidence="1">
    <location>
        <begin position="437"/>
        <end position="497"/>
    </location>
</feature>
<organism evidence="3 4">
    <name type="scientific">Zhenpiania hominis</name>
    <dbReference type="NCBI Taxonomy" id="2763644"/>
    <lineage>
        <taxon>Bacteria</taxon>
        <taxon>Bacillati</taxon>
        <taxon>Bacillota</taxon>
        <taxon>Clostridia</taxon>
        <taxon>Peptostreptococcales</taxon>
        <taxon>Anaerovoracaceae</taxon>
        <taxon>Zhenpiania</taxon>
    </lineage>
</organism>
<keyword evidence="4" id="KW-1185">Reference proteome</keyword>
<gene>
    <name evidence="3" type="ORF">H9L42_12610</name>
</gene>
<evidence type="ECO:0000313" key="4">
    <source>
        <dbReference type="Proteomes" id="UP000602647"/>
    </source>
</evidence>
<feature type="domain" description="Zinc-ribbon" evidence="2">
    <location>
        <begin position="2"/>
        <end position="23"/>
    </location>
</feature>
<feature type="region of interest" description="Disordered" evidence="1">
    <location>
        <begin position="339"/>
        <end position="418"/>
    </location>
</feature>
<feature type="compositionally biased region" description="Polar residues" evidence="1">
    <location>
        <begin position="36"/>
        <end position="49"/>
    </location>
</feature>
<evidence type="ECO:0000256" key="1">
    <source>
        <dbReference type="SAM" id="MobiDB-lite"/>
    </source>
</evidence>
<dbReference type="Proteomes" id="UP000602647">
    <property type="component" value="Unassembled WGS sequence"/>
</dbReference>
<feature type="compositionally biased region" description="Basic and acidic residues" evidence="1">
    <location>
        <begin position="350"/>
        <end position="364"/>
    </location>
</feature>
<comment type="caution">
    <text evidence="3">The sequence shown here is derived from an EMBL/GenBank/DDBJ whole genome shotgun (WGS) entry which is preliminary data.</text>
</comment>
<dbReference type="RefSeq" id="WP_187303759.1">
    <property type="nucleotide sequence ID" value="NZ_JACRYT010000016.1"/>
</dbReference>
<feature type="compositionally biased region" description="Low complexity" evidence="1">
    <location>
        <begin position="440"/>
        <end position="455"/>
    </location>
</feature>
<protein>
    <submittedName>
        <fullName evidence="3">Zinc-ribbon domain-containing protein</fullName>
    </submittedName>
</protein>
<feature type="region of interest" description="Disordered" evidence="1">
    <location>
        <begin position="32"/>
        <end position="57"/>
    </location>
</feature>
<dbReference type="EMBL" id="JACRYT010000016">
    <property type="protein sequence ID" value="MBC6680663.1"/>
    <property type="molecule type" value="Genomic_DNA"/>
</dbReference>
<feature type="compositionally biased region" description="Basic and acidic residues" evidence="1">
    <location>
        <begin position="125"/>
        <end position="134"/>
    </location>
</feature>
<proteinExistence type="predicted"/>
<feature type="region of interest" description="Disordered" evidence="1">
    <location>
        <begin position="72"/>
        <end position="97"/>
    </location>
</feature>
<evidence type="ECO:0000259" key="2">
    <source>
        <dbReference type="Pfam" id="PF13240"/>
    </source>
</evidence>
<reference evidence="3" key="1">
    <citation type="submission" date="2020-08" db="EMBL/GenBank/DDBJ databases">
        <title>Genome public.</title>
        <authorList>
            <person name="Liu C."/>
            <person name="Sun Q."/>
        </authorList>
    </citation>
    <scope>NUCLEOTIDE SEQUENCE</scope>
    <source>
        <strain evidence="3">BX12</strain>
    </source>
</reference>
<name>A0A923NRC8_9FIRM</name>
<feature type="region of interest" description="Disordered" evidence="1">
    <location>
        <begin position="121"/>
        <end position="196"/>
    </location>
</feature>
<dbReference type="Pfam" id="PF13240">
    <property type="entry name" value="Zn_Ribbon_1"/>
    <property type="match status" value="1"/>
</dbReference>
<accession>A0A923NRC8</accession>
<feature type="compositionally biased region" description="Basic and acidic residues" evidence="1">
    <location>
        <begin position="72"/>
        <end position="86"/>
    </location>
</feature>
<sequence length="886" mass="98710">MYCRNCGQKLADGDKFCSSCGAKTILADENNKADGISSSAGTAESQPQVDNAAETKEPLFEPFDFKSFDFLDSDPAKNVEPEEKKVTPPSEEFDWNIHTFPGMGVEKTEDIDFNWSMTPEEVDAEEKMHEKASLRESAAPEVFTSEERTWTSSQDMAEIKGGGAENAPQSNEKTASSSLEEELFGNLDSKTDEARKQSEEIDKFFTFHKKNEEFQKLLDQEYEKIKSGNILSEEMNTAEAVSEEKFASRTPEDPMEELFASEGIVKGYEPKPVESDVLERIEAAEAEKKAREEAAKLIEEEKRKAKEEAERKVREEAEELAKAQAAEEAARRRLDEEAKRLADARAAQEAAERELERAVARGEQIEEEFSNTIPEAEPVETVDSVAFPQEAEAEPEDTKQGGIPAAEEEEQPIKTKPVDKAAILAGMATASEMVQRDRAYAAAEAAAKAAEQAEPVPEPDPIELPDFLGHLEDTEQPEQDLQAEAISETSEPETEELLTAVEAEPEDVVEAVETVETFEDLQDIAVPEAEPEKMAEDLQEVPAELFSVEDLLSDEQQAEPAETAASEDVTDATLIMNEDTVAQILTEQEPSKTVSDETMVFPADYNPAEDISEAIEEEKTDGQEKAEIRFAELDDEDEDEEYEKGGKGRIVLKVCLVILIILLVMEIAGVVIKIAAPSSGAAKFIDNQLNNVIHLFTGDEDAEYAVFANTEDIRNEPMENKTELIKAEMGKNKDGNIQTVEYNKDLKFDPNTEYENTDIQLTQTLSDVTWYKDAQNKQVYYDQALVGTIIAYDSQKVNLMNHNDRSVLNLMKKGTDLYKEVKKAGGNENITFEKLQIGEIRQAGNSYFVWVSEKIQNSQDGNGTTEKIYEIEPDGETMKVVNSYEL</sequence>
<dbReference type="AlphaFoldDB" id="A0A923NRC8"/>